<accession>A0A0K2VBT9</accession>
<dbReference type="EMBL" id="HACA01030414">
    <property type="protein sequence ID" value="CDW47775.1"/>
    <property type="molecule type" value="Transcribed_RNA"/>
</dbReference>
<protein>
    <submittedName>
        <fullName evidence="1">Uncharacterized protein</fullName>
    </submittedName>
</protein>
<evidence type="ECO:0000313" key="1">
    <source>
        <dbReference type="EMBL" id="CDW47775.1"/>
    </source>
</evidence>
<organism evidence="1">
    <name type="scientific">Lepeophtheirus salmonis</name>
    <name type="common">Salmon louse</name>
    <name type="synonym">Caligus salmonis</name>
    <dbReference type="NCBI Taxonomy" id="72036"/>
    <lineage>
        <taxon>Eukaryota</taxon>
        <taxon>Metazoa</taxon>
        <taxon>Ecdysozoa</taxon>
        <taxon>Arthropoda</taxon>
        <taxon>Crustacea</taxon>
        <taxon>Multicrustacea</taxon>
        <taxon>Hexanauplia</taxon>
        <taxon>Copepoda</taxon>
        <taxon>Siphonostomatoida</taxon>
        <taxon>Caligidae</taxon>
        <taxon>Lepeophtheirus</taxon>
    </lineage>
</organism>
<dbReference type="AlphaFoldDB" id="A0A0K2VBT9"/>
<reference evidence="1" key="1">
    <citation type="submission" date="2014-05" db="EMBL/GenBank/DDBJ databases">
        <authorList>
            <person name="Chronopoulou M."/>
        </authorList>
    </citation>
    <scope>NUCLEOTIDE SEQUENCE</scope>
    <source>
        <tissue evidence="1">Whole organism</tissue>
    </source>
</reference>
<sequence>MNPQKVSGSEPFHGTAMGLRHLLSIRGSFLSRMTLYMRVQTTRGNIDLMELKIISSKNVI</sequence>
<name>A0A0K2VBT9_LEPSM</name>
<proteinExistence type="predicted"/>